<name>A0ABY0EEM5_9BACT</name>
<comment type="caution">
    <text evidence="1">The sequence shown here is derived from an EMBL/GenBank/DDBJ whole genome shotgun (WGS) entry which is preliminary data.</text>
</comment>
<evidence type="ECO:0000313" key="1">
    <source>
        <dbReference type="EMBL" id="RXI24609.1"/>
    </source>
</evidence>
<dbReference type="Proteomes" id="UP000290580">
    <property type="component" value="Unassembled WGS sequence"/>
</dbReference>
<dbReference type="EMBL" id="NXIC01000053">
    <property type="protein sequence ID" value="RXI24609.1"/>
    <property type="molecule type" value="Genomic_DNA"/>
</dbReference>
<evidence type="ECO:0000313" key="2">
    <source>
        <dbReference type="Proteomes" id="UP000290580"/>
    </source>
</evidence>
<proteinExistence type="predicted"/>
<feature type="non-terminal residue" evidence="1">
    <location>
        <position position="62"/>
    </location>
</feature>
<sequence length="62" mass="6852">MGPISPGGQNLLYFLELRQVPSTYDGDLRDPLCWPQERPVPRRVPRGPLGIALPSMPGPKTL</sequence>
<protein>
    <recommendedName>
        <fullName evidence="3">Transposase domain-containing protein</fullName>
    </recommendedName>
</protein>
<evidence type="ECO:0008006" key="3">
    <source>
        <dbReference type="Google" id="ProtNLM"/>
    </source>
</evidence>
<gene>
    <name evidence="1" type="ORF">CP959_10340</name>
</gene>
<organism evidence="1 2">
    <name type="scientific">Aliarcobacter skirrowii CCUG 10374</name>
    <dbReference type="NCBI Taxonomy" id="1032239"/>
    <lineage>
        <taxon>Bacteria</taxon>
        <taxon>Pseudomonadati</taxon>
        <taxon>Campylobacterota</taxon>
        <taxon>Epsilonproteobacteria</taxon>
        <taxon>Campylobacterales</taxon>
        <taxon>Arcobacteraceae</taxon>
        <taxon>Aliarcobacter</taxon>
    </lineage>
</organism>
<keyword evidence="2" id="KW-1185">Reference proteome</keyword>
<reference evidence="1 2" key="1">
    <citation type="submission" date="2017-09" db="EMBL/GenBank/DDBJ databases">
        <title>Genomics of the genus Arcobacter.</title>
        <authorList>
            <person name="Perez-Cataluna A."/>
            <person name="Figueras M.J."/>
            <person name="Salas-Masso N."/>
        </authorList>
    </citation>
    <scope>NUCLEOTIDE SEQUENCE [LARGE SCALE GENOMIC DNA]</scope>
    <source>
        <strain evidence="1 2">LMG 6621</strain>
    </source>
</reference>
<accession>A0ABY0EEM5</accession>